<evidence type="ECO:0000256" key="2">
    <source>
        <dbReference type="SAM" id="MobiDB-lite"/>
    </source>
</evidence>
<dbReference type="PROSITE" id="PS51375">
    <property type="entry name" value="PPR"/>
    <property type="match status" value="1"/>
</dbReference>
<evidence type="ECO:0000256" key="1">
    <source>
        <dbReference type="PROSITE-ProRule" id="PRU00708"/>
    </source>
</evidence>
<dbReference type="NCBIfam" id="TIGR00756">
    <property type="entry name" value="PPR"/>
    <property type="match status" value="1"/>
</dbReference>
<comment type="caution">
    <text evidence="4">The sequence shown here is derived from an EMBL/GenBank/DDBJ whole genome shotgun (WGS) entry which is preliminary data.</text>
</comment>
<keyword evidence="3" id="KW-0812">Transmembrane</keyword>
<dbReference type="InterPro" id="IPR002885">
    <property type="entry name" value="PPR_rpt"/>
</dbReference>
<feature type="compositionally biased region" description="Basic and acidic residues" evidence="2">
    <location>
        <begin position="79"/>
        <end position="90"/>
    </location>
</feature>
<organism evidence="4 5">
    <name type="scientific">Effrenium voratum</name>
    <dbReference type="NCBI Taxonomy" id="2562239"/>
    <lineage>
        <taxon>Eukaryota</taxon>
        <taxon>Sar</taxon>
        <taxon>Alveolata</taxon>
        <taxon>Dinophyceae</taxon>
        <taxon>Suessiales</taxon>
        <taxon>Symbiodiniaceae</taxon>
        <taxon>Effrenium</taxon>
    </lineage>
</organism>
<dbReference type="EMBL" id="CAUJNA010003753">
    <property type="protein sequence ID" value="CAJ1409137.1"/>
    <property type="molecule type" value="Genomic_DNA"/>
</dbReference>
<keyword evidence="3" id="KW-0472">Membrane</keyword>
<dbReference type="InterPro" id="IPR029044">
    <property type="entry name" value="Nucleotide-diphossugar_trans"/>
</dbReference>
<dbReference type="Gene3D" id="3.90.550.10">
    <property type="entry name" value="Spore Coat Polysaccharide Biosynthesis Protein SpsA, Chain A"/>
    <property type="match status" value="1"/>
</dbReference>
<keyword evidence="5" id="KW-1185">Reference proteome</keyword>
<evidence type="ECO:0000313" key="5">
    <source>
        <dbReference type="Proteomes" id="UP001178507"/>
    </source>
</evidence>
<sequence>MSTGKPENVTPGAPPKKWARHLLVLLGIVLLVFVFDSLVFGSVPLSLKQFQWSACDLVISFLLGACALQAYLLKRKSPEARTEKEEKENGNGKPPAKTMSNINRELDRVSQQGAKQVEAVLRKFEGVPGALDALSYNLVIRAHAKEGNHKRAGEWIMRMEERGIKATVLWHFLRDIDPWSLDAWRLFASMGAQRANQQVYDFKSRLRGLLSATPWREVEDMAMEHSRLCARSMLRIEVFQQFCLWRLATSQGKMVVELEPEECEMSHLAEVYRVTAANRDFLAYQLLPSLRTPRFAPPAASVFVGPVVLQVVCLGRGVARQGMAMLRQALKLRSSWALRIFVLSDAEGWADWQQAVEELRTEVSLEGVSFEAVHFERSPQFQAYLRKYPAECMFQNAVERAMLARVLCHELLPNDISHVISMDLGDVLILEDLWHLWVLQEESSSTSLLQASLAGALHHVNAGVVLYHTARMREANFTDLSLQAAHAAFEQGKQHAASLECPRDQAILNQLHEDGTAVIGFLPCRWSLFPVVDWHPAFLSRTETRALWRPELFERLRYPGLLAAEHVEFHCPEAAELLAAFAFLPGSEKGPGKVQQLAALAEAAARPEVRHGCACGERASLAHVAGDLKAWPAMRRFLAAGRPGLEEEEGLPSPSRQWWGGAARSSRLREQSQQQLFLMAKQQGLDYVTQVGASWCHTMWTTPRVYHAARLEVTKENQLEIETTAARLRVRLTPLTPTASAALEVTLRTADLTLDVASDGDAAGRHRLSWSACLEREWVLTRWRLSASLVELCGASLHLNASLGFPLGLWVASESESARWAVCVKR</sequence>
<name>A0AA36JP35_9DINO</name>
<evidence type="ECO:0000256" key="3">
    <source>
        <dbReference type="SAM" id="Phobius"/>
    </source>
</evidence>
<proteinExistence type="predicted"/>
<protein>
    <submittedName>
        <fullName evidence="4">Uncharacterized protein</fullName>
    </submittedName>
</protein>
<reference evidence="4" key="1">
    <citation type="submission" date="2023-08" db="EMBL/GenBank/DDBJ databases">
        <authorList>
            <person name="Chen Y."/>
            <person name="Shah S."/>
            <person name="Dougan E. K."/>
            <person name="Thang M."/>
            <person name="Chan C."/>
        </authorList>
    </citation>
    <scope>NUCLEOTIDE SEQUENCE</scope>
</reference>
<keyword evidence="3" id="KW-1133">Transmembrane helix</keyword>
<dbReference type="SUPFAM" id="SSF53448">
    <property type="entry name" value="Nucleotide-diphospho-sugar transferases"/>
    <property type="match status" value="1"/>
</dbReference>
<accession>A0AA36JP35</accession>
<evidence type="ECO:0000313" key="4">
    <source>
        <dbReference type="EMBL" id="CAJ1409137.1"/>
    </source>
</evidence>
<dbReference type="Proteomes" id="UP001178507">
    <property type="component" value="Unassembled WGS sequence"/>
</dbReference>
<feature type="repeat" description="PPR" evidence="1">
    <location>
        <begin position="132"/>
        <end position="166"/>
    </location>
</feature>
<feature type="region of interest" description="Disordered" evidence="2">
    <location>
        <begin position="79"/>
        <end position="102"/>
    </location>
</feature>
<dbReference type="AlphaFoldDB" id="A0AA36JP35"/>
<gene>
    <name evidence="4" type="ORF">EVOR1521_LOCUS30312</name>
</gene>
<feature type="transmembrane region" description="Helical" evidence="3">
    <location>
        <begin position="21"/>
        <end position="44"/>
    </location>
</feature>